<dbReference type="Gene3D" id="3.40.720.10">
    <property type="entry name" value="Alkaline Phosphatase, subunit A"/>
    <property type="match status" value="1"/>
</dbReference>
<keyword evidence="4" id="KW-1185">Reference proteome</keyword>
<keyword evidence="2" id="KW-0843">Virulence</keyword>
<keyword evidence="1" id="KW-0378">Hydrolase</keyword>
<dbReference type="GO" id="GO:0042578">
    <property type="term" value="F:phosphoric ester hydrolase activity"/>
    <property type="evidence" value="ECO:0007669"/>
    <property type="project" value="UniProtKB-ARBA"/>
</dbReference>
<dbReference type="Pfam" id="PF04185">
    <property type="entry name" value="Phosphoesterase"/>
    <property type="match status" value="1"/>
</dbReference>
<organism evidence="3 4">
    <name type="scientific">Candidatus Neomicrothrix parvicella RN1</name>
    <dbReference type="NCBI Taxonomy" id="1229780"/>
    <lineage>
        <taxon>Bacteria</taxon>
        <taxon>Bacillati</taxon>
        <taxon>Actinomycetota</taxon>
        <taxon>Acidimicrobiia</taxon>
        <taxon>Acidimicrobiales</taxon>
        <taxon>Microthrixaceae</taxon>
        <taxon>Candidatus Neomicrothrix</taxon>
    </lineage>
</organism>
<dbReference type="AlphaFoldDB" id="R4Z1F2"/>
<dbReference type="Proteomes" id="UP000018291">
    <property type="component" value="Unassembled WGS sequence"/>
</dbReference>
<evidence type="ECO:0000313" key="4">
    <source>
        <dbReference type="Proteomes" id="UP000018291"/>
    </source>
</evidence>
<reference evidence="3 4" key="1">
    <citation type="journal article" date="2013" name="ISME J.">
        <title>Metabolic model for the filamentous 'Candidatus Microthrix parvicella' based on genomic and metagenomic analyses.</title>
        <authorList>
            <person name="Jon McIlroy S."/>
            <person name="Kristiansen R."/>
            <person name="Albertsen M."/>
            <person name="Michael Karst S."/>
            <person name="Rossetti S."/>
            <person name="Lund Nielsen J."/>
            <person name="Tandoi V."/>
            <person name="James Seviour R."/>
            <person name="Nielsen P.H."/>
        </authorList>
    </citation>
    <scope>NUCLEOTIDE SEQUENCE [LARGE SCALE GENOMIC DNA]</scope>
    <source>
        <strain evidence="3 4">RN1</strain>
    </source>
</reference>
<dbReference type="InterPro" id="IPR017850">
    <property type="entry name" value="Alkaline_phosphatase_core_sf"/>
</dbReference>
<evidence type="ECO:0000256" key="2">
    <source>
        <dbReference type="ARBA" id="ARBA00023026"/>
    </source>
</evidence>
<gene>
    <name evidence="3" type="ORF">BN381_170027</name>
</gene>
<proteinExistence type="predicted"/>
<dbReference type="OrthoDB" id="4181857at2"/>
<dbReference type="InterPro" id="IPR007312">
    <property type="entry name" value="Phosphoesterase"/>
</dbReference>
<comment type="caution">
    <text evidence="3">The sequence shown here is derived from an EMBL/GenBank/DDBJ whole genome shotgun (WGS) entry which is preliminary data.</text>
</comment>
<accession>R4Z1F2</accession>
<sequence length="527" mass="56721">MSVARPTAANALDHVVVLMFENRSFDNLLGRLYQPGEVESFEGVLGKDLSNPIPGWAEDAGKGFVPYGLASAMDTPNPDPGEELPHVNTQLFNVLDDGNRGLVTPEKTFNVPSAGAQPTMDGFVADYISMLEAELGRAPKFTEYSQIMVGYSPEQMPVLSGLARGFATFDHWFCEVPSCTFTNRSFFHAGTASGYVVNTTPADSFPVHNTAETLFDRLDAAGLTWRIYCDPPSHYSLTGVIHAARLHPRFATNFFSTEQFYADAERGELPTYSFIEPQIIGFNHNDMHPPFSGLLSAVAKAGGITEPDQLNFDNPSSLIAGEDLLDRIYRAVRDSSSTTGSNFLNTTLLVTFDEHGGTYDHVPPPAAVPPDGSGPGQFGFNFDRSGVRIPTVAISAWIPERTVVTDEYRSTSLLSTMRERWDLGAPLTARDADARSFAGVSSLTVPRPQENWPDVVARPVPVLPPSAQSLDAQLGLLGMSLVQAVLGLGAGLGASVPSLDPRAPLTGTDALALAHDVLGDVFPAMRS</sequence>
<protein>
    <submittedName>
        <fullName evidence="3">Putative Phosphoesterase family protein</fullName>
    </submittedName>
</protein>
<dbReference type="eggNOG" id="COG3511">
    <property type="taxonomic scope" value="Bacteria"/>
</dbReference>
<dbReference type="STRING" id="1229780.BN381_170027"/>
<dbReference type="PANTHER" id="PTHR31956">
    <property type="entry name" value="NON-SPECIFIC PHOSPHOLIPASE C4-RELATED"/>
    <property type="match status" value="1"/>
</dbReference>
<dbReference type="PANTHER" id="PTHR31956:SF1">
    <property type="entry name" value="NON-SPECIFIC PHOSPHOLIPASE C1"/>
    <property type="match status" value="1"/>
</dbReference>
<evidence type="ECO:0000313" key="3">
    <source>
        <dbReference type="EMBL" id="CCM63106.1"/>
    </source>
</evidence>
<dbReference type="GO" id="GO:0009395">
    <property type="term" value="P:phospholipid catabolic process"/>
    <property type="evidence" value="ECO:0007669"/>
    <property type="project" value="TreeGrafter"/>
</dbReference>
<dbReference type="HOGENOM" id="CLU_029943_2_0_11"/>
<dbReference type="EMBL" id="CANL01000009">
    <property type="protein sequence ID" value="CCM63106.1"/>
    <property type="molecule type" value="Genomic_DNA"/>
</dbReference>
<evidence type="ECO:0000256" key="1">
    <source>
        <dbReference type="ARBA" id="ARBA00022801"/>
    </source>
</evidence>
<name>R4Z1F2_9ACTN</name>